<dbReference type="InterPro" id="IPR014729">
    <property type="entry name" value="Rossmann-like_a/b/a_fold"/>
</dbReference>
<keyword evidence="2" id="KW-1185">Reference proteome</keyword>
<dbReference type="Gene3D" id="3.40.50.620">
    <property type="entry name" value="HUPs"/>
    <property type="match status" value="1"/>
</dbReference>
<evidence type="ECO:0000313" key="1">
    <source>
        <dbReference type="EMBL" id="EDP45003.1"/>
    </source>
</evidence>
<name>A8PV04_MALGO</name>
<dbReference type="PANTHER" id="PTHR12196">
    <property type="entry name" value="DOMAIN OF UNKNOWN FUNCTION 71 DUF71 -CONTAINING PROTEIN"/>
    <property type="match status" value="1"/>
</dbReference>
<dbReference type="GO" id="GO:0017178">
    <property type="term" value="F:diphthine-ammonia ligase activity"/>
    <property type="evidence" value="ECO:0007669"/>
    <property type="project" value="TreeGrafter"/>
</dbReference>
<dbReference type="InterPro" id="IPR030662">
    <property type="entry name" value="DPH6/MJ0570"/>
</dbReference>
<dbReference type="STRING" id="425265.A8PV04"/>
<dbReference type="RefSeq" id="XP_001732217.1">
    <property type="nucleotide sequence ID" value="XM_001732165.1"/>
</dbReference>
<dbReference type="KEGG" id="mgl:MGL_0810"/>
<organism evidence="1 2">
    <name type="scientific">Malassezia globosa (strain ATCC MYA-4612 / CBS 7966)</name>
    <name type="common">Dandruff-associated fungus</name>
    <dbReference type="NCBI Taxonomy" id="425265"/>
    <lineage>
        <taxon>Eukaryota</taxon>
        <taxon>Fungi</taxon>
        <taxon>Dikarya</taxon>
        <taxon>Basidiomycota</taxon>
        <taxon>Ustilaginomycotina</taxon>
        <taxon>Malasseziomycetes</taxon>
        <taxon>Malasseziales</taxon>
        <taxon>Malasseziaceae</taxon>
        <taxon>Malassezia</taxon>
    </lineage>
</organism>
<dbReference type="OMA" id="LMREMCV"/>
<comment type="caution">
    <text evidence="1">The sequence shown here is derived from an EMBL/GenBank/DDBJ whole genome shotgun (WGS) entry which is preliminary data.</text>
</comment>
<evidence type="ECO:0000313" key="2">
    <source>
        <dbReference type="Proteomes" id="UP000008837"/>
    </source>
</evidence>
<gene>
    <name evidence="1" type="ORF">MGL_0810</name>
</gene>
<dbReference type="SUPFAM" id="SSF52402">
    <property type="entry name" value="Adenine nucleotide alpha hydrolases-like"/>
    <property type="match status" value="1"/>
</dbReference>
<dbReference type="GO" id="GO:0017183">
    <property type="term" value="P:protein histidyl modification to diphthamide"/>
    <property type="evidence" value="ECO:0007669"/>
    <property type="project" value="TreeGrafter"/>
</dbReference>
<reference evidence="1 2" key="1">
    <citation type="journal article" date="2007" name="Proc. Natl. Acad. Sci. U.S.A.">
        <title>Dandruff-associated Malassezia genomes reveal convergent and divergent virulence traits shared with plant and human fungal pathogens.</title>
        <authorList>
            <person name="Xu J."/>
            <person name="Saunders C.W."/>
            <person name="Hu P."/>
            <person name="Grant R.A."/>
            <person name="Boekhout T."/>
            <person name="Kuramae E.E."/>
            <person name="Kronstad J.W."/>
            <person name="Deangelis Y.M."/>
            <person name="Reeder N.L."/>
            <person name="Johnstone K.R."/>
            <person name="Leland M."/>
            <person name="Fieno A.M."/>
            <person name="Begley W.M."/>
            <person name="Sun Y."/>
            <person name="Lacey M.P."/>
            <person name="Chaudhary T."/>
            <person name="Keough T."/>
            <person name="Chu L."/>
            <person name="Sears R."/>
            <person name="Yuan B."/>
            <person name="Dawson T.L.Jr."/>
        </authorList>
    </citation>
    <scope>NUCLEOTIDE SEQUENCE [LARGE SCALE GENOMIC DNA]</scope>
    <source>
        <strain evidence="2">ATCC MYA-4612 / CBS 7966</strain>
    </source>
</reference>
<dbReference type="OrthoDB" id="686384at2759"/>
<proteinExistence type="predicted"/>
<dbReference type="Proteomes" id="UP000008837">
    <property type="component" value="Unassembled WGS sequence"/>
</dbReference>
<dbReference type="AlphaFoldDB" id="A8PV04"/>
<dbReference type="PANTHER" id="PTHR12196:SF2">
    <property type="entry name" value="DIPHTHINE--AMMONIA LIGASE"/>
    <property type="match status" value="1"/>
</dbReference>
<accession>A8PV04</accession>
<dbReference type="EMBL" id="AAYY01000002">
    <property type="protein sequence ID" value="EDP45003.1"/>
    <property type="molecule type" value="Genomic_DNA"/>
</dbReference>
<sequence>MYQTVGHDAVQKIAEAMNLPLYRRQIRGKAINQGAVYGARDPTKKPSDFEQTDEDETEDLYHLLLHVKEKHPDIEGVSVGAILSNYQRVRVEHVYVYLQFYY</sequence>
<dbReference type="VEuPathDB" id="FungiDB:MGL_0810"/>
<dbReference type="GeneID" id="5856523"/>
<protein>
    <submittedName>
        <fullName evidence="1">Uncharacterized protein</fullName>
    </submittedName>
</protein>
<dbReference type="InParanoid" id="A8PV04"/>